<dbReference type="Pfam" id="PF03446">
    <property type="entry name" value="NAD_binding_2"/>
    <property type="match status" value="1"/>
</dbReference>
<dbReference type="Proteomes" id="UP000326837">
    <property type="component" value="Chromosome"/>
</dbReference>
<dbReference type="GO" id="GO:0050661">
    <property type="term" value="F:NADP binding"/>
    <property type="evidence" value="ECO:0007669"/>
    <property type="project" value="InterPro"/>
</dbReference>
<dbReference type="KEGG" id="lpav:PLANPX_0021"/>
<evidence type="ECO:0000313" key="6">
    <source>
        <dbReference type="EMBL" id="BBO30409.1"/>
    </source>
</evidence>
<evidence type="ECO:0000313" key="7">
    <source>
        <dbReference type="Proteomes" id="UP000326837"/>
    </source>
</evidence>
<keyword evidence="1 6" id="KW-0560">Oxidoreductase</keyword>
<dbReference type="EMBL" id="AP021861">
    <property type="protein sequence ID" value="BBO30409.1"/>
    <property type="molecule type" value="Genomic_DNA"/>
</dbReference>
<evidence type="ECO:0000256" key="3">
    <source>
        <dbReference type="PIRSR" id="PIRSR000103-1"/>
    </source>
</evidence>
<evidence type="ECO:0000256" key="2">
    <source>
        <dbReference type="ARBA" id="ARBA00023027"/>
    </source>
</evidence>
<reference evidence="7" key="1">
    <citation type="submission" date="2019-10" db="EMBL/GenBank/DDBJ databases">
        <title>Lacipirellula parvula gen. nov., sp. nov., representing a lineage of planctomycetes widespread in freshwater anoxic habitats, and description of the family Lacipirellulaceae.</title>
        <authorList>
            <person name="Dedysh S.N."/>
            <person name="Kulichevskaya I.S."/>
            <person name="Beletsky A.V."/>
            <person name="Rakitin A.L."/>
            <person name="Mardanov A.V."/>
            <person name="Ivanova A.A."/>
            <person name="Saltykova V.X."/>
            <person name="Rijpstra W.I.C."/>
            <person name="Sinninghe Damste J.S."/>
            <person name="Ravin N.V."/>
        </authorList>
    </citation>
    <scope>NUCLEOTIDE SEQUENCE [LARGE SCALE GENOMIC DNA]</scope>
    <source>
        <strain evidence="7">PX69</strain>
    </source>
</reference>
<dbReference type="Gene3D" id="1.10.1040.10">
    <property type="entry name" value="N-(1-d-carboxylethyl)-l-norvaline Dehydrogenase, domain 2"/>
    <property type="match status" value="1"/>
</dbReference>
<dbReference type="InterPro" id="IPR006115">
    <property type="entry name" value="6PGDH_NADP-bd"/>
</dbReference>
<dbReference type="Pfam" id="PF14833">
    <property type="entry name" value="NAD_binding_11"/>
    <property type="match status" value="1"/>
</dbReference>
<dbReference type="InterPro" id="IPR013328">
    <property type="entry name" value="6PGD_dom2"/>
</dbReference>
<accession>A0A5K7XB22</accession>
<dbReference type="AlphaFoldDB" id="A0A5K7XB22"/>
<dbReference type="GO" id="GO:0008679">
    <property type="term" value="F:2-hydroxy-3-oxopropionate reductase activity"/>
    <property type="evidence" value="ECO:0007669"/>
    <property type="project" value="UniProtKB-EC"/>
</dbReference>
<organism evidence="6 7">
    <name type="scientific">Lacipirellula parvula</name>
    <dbReference type="NCBI Taxonomy" id="2650471"/>
    <lineage>
        <taxon>Bacteria</taxon>
        <taxon>Pseudomonadati</taxon>
        <taxon>Planctomycetota</taxon>
        <taxon>Planctomycetia</taxon>
        <taxon>Pirellulales</taxon>
        <taxon>Lacipirellulaceae</taxon>
        <taxon>Lacipirellula</taxon>
    </lineage>
</organism>
<keyword evidence="2" id="KW-0520">NAD</keyword>
<protein>
    <submittedName>
        <fullName evidence="6">2-hydroxy-3-oxopropionate reductase</fullName>
        <ecNumber evidence="6">1.1.1.60</ecNumber>
    </submittedName>
</protein>
<evidence type="ECO:0000256" key="1">
    <source>
        <dbReference type="ARBA" id="ARBA00023002"/>
    </source>
</evidence>
<dbReference type="PIRSF" id="PIRSF000103">
    <property type="entry name" value="HIBADH"/>
    <property type="match status" value="1"/>
</dbReference>
<dbReference type="GO" id="GO:0051287">
    <property type="term" value="F:NAD binding"/>
    <property type="evidence" value="ECO:0007669"/>
    <property type="project" value="InterPro"/>
</dbReference>
<dbReference type="SUPFAM" id="SSF48179">
    <property type="entry name" value="6-phosphogluconate dehydrogenase C-terminal domain-like"/>
    <property type="match status" value="1"/>
</dbReference>
<evidence type="ECO:0000259" key="5">
    <source>
        <dbReference type="Pfam" id="PF14833"/>
    </source>
</evidence>
<feature type="domain" description="6-phosphogluconate dehydrogenase NADP-binding" evidence="4">
    <location>
        <begin position="12"/>
        <end position="168"/>
    </location>
</feature>
<sequence length="306" mass="31871">MPRPAIDPASTRIAWIGTGVMGSSMCGRLMDAGFAATVQNRSRAKTDALVARGAKFAATPREAAADAGVIFTMVGHPHDVHEVILGPEGVLAGCREGAILVDMTTSKPSLAERIAAVASERGVTSIDAPVSGGDVGARNGTLSIMIGGDKEAVDALEPCWQAMGKTWILQGGPGAGQHTKMMNQTLVAGGMMSICEALLYAHRAGLDLNRALESVASGAAGSWALSNLGPRIIRGDFAPGFFVEHFLKDLAIVLEESRRMNLALPGVALAEQLYRAAAGQGHSRDGTQSLILTLAQLSGFAWKVEN</sequence>
<evidence type="ECO:0000259" key="4">
    <source>
        <dbReference type="Pfam" id="PF03446"/>
    </source>
</evidence>
<dbReference type="PANTHER" id="PTHR43060">
    <property type="entry name" value="3-HYDROXYISOBUTYRATE DEHYDROGENASE-LIKE 1, MITOCHONDRIAL-RELATED"/>
    <property type="match status" value="1"/>
</dbReference>
<dbReference type="EC" id="1.1.1.60" evidence="6"/>
<dbReference type="InterPro" id="IPR015815">
    <property type="entry name" value="HIBADH-related"/>
</dbReference>
<dbReference type="PANTHER" id="PTHR43060:SF15">
    <property type="entry name" value="3-HYDROXYISOBUTYRATE DEHYDROGENASE-LIKE 1, MITOCHONDRIAL-RELATED"/>
    <property type="match status" value="1"/>
</dbReference>
<dbReference type="InterPro" id="IPR036291">
    <property type="entry name" value="NAD(P)-bd_dom_sf"/>
</dbReference>
<dbReference type="InterPro" id="IPR029154">
    <property type="entry name" value="HIBADH-like_NADP-bd"/>
</dbReference>
<dbReference type="SUPFAM" id="SSF51735">
    <property type="entry name" value="NAD(P)-binding Rossmann-fold domains"/>
    <property type="match status" value="1"/>
</dbReference>
<dbReference type="RefSeq" id="WP_152096760.1">
    <property type="nucleotide sequence ID" value="NZ_AP021861.1"/>
</dbReference>
<feature type="domain" description="3-hydroxyisobutyrate dehydrogenase-like NAD-binding" evidence="5">
    <location>
        <begin position="174"/>
        <end position="290"/>
    </location>
</feature>
<gene>
    <name evidence="6" type="ORF">PLANPX_0021</name>
</gene>
<dbReference type="Gene3D" id="3.40.50.720">
    <property type="entry name" value="NAD(P)-binding Rossmann-like Domain"/>
    <property type="match status" value="1"/>
</dbReference>
<name>A0A5K7XB22_9BACT</name>
<feature type="active site" evidence="3">
    <location>
        <position position="180"/>
    </location>
</feature>
<dbReference type="InterPro" id="IPR008927">
    <property type="entry name" value="6-PGluconate_DH-like_C_sf"/>
</dbReference>
<keyword evidence="7" id="KW-1185">Reference proteome</keyword>
<proteinExistence type="predicted"/>